<feature type="region of interest" description="Disordered" evidence="1">
    <location>
        <begin position="893"/>
        <end position="916"/>
    </location>
</feature>
<feature type="region of interest" description="Disordered" evidence="1">
    <location>
        <begin position="508"/>
        <end position="728"/>
    </location>
</feature>
<feature type="compositionally biased region" description="Basic and acidic residues" evidence="1">
    <location>
        <begin position="1119"/>
        <end position="1133"/>
    </location>
</feature>
<feature type="compositionally biased region" description="Polar residues" evidence="1">
    <location>
        <begin position="405"/>
        <end position="415"/>
    </location>
</feature>
<feature type="compositionally biased region" description="Low complexity" evidence="1">
    <location>
        <begin position="302"/>
        <end position="315"/>
    </location>
</feature>
<reference evidence="2 3" key="1">
    <citation type="submission" date="2016-06" db="EMBL/GenBank/DDBJ databases">
        <title>Evolution of pathogenesis and genome organization in the Tremellales.</title>
        <authorList>
            <person name="Cuomo C."/>
            <person name="Litvintseva A."/>
            <person name="Heitman J."/>
            <person name="Chen Y."/>
            <person name="Sun S."/>
            <person name="Springer D."/>
            <person name="Dromer F."/>
            <person name="Young S."/>
            <person name="Zeng Q."/>
            <person name="Chapman S."/>
            <person name="Gujja S."/>
            <person name="Saif S."/>
            <person name="Birren B."/>
        </authorList>
    </citation>
    <scope>NUCLEOTIDE SEQUENCE [LARGE SCALE GENOMIC DNA]</scope>
    <source>
        <strain evidence="2 3">ATCC 28783</strain>
    </source>
</reference>
<feature type="compositionally biased region" description="Low complexity" evidence="1">
    <location>
        <begin position="660"/>
        <end position="669"/>
    </location>
</feature>
<name>A0A4Q1BU83_TREME</name>
<dbReference type="Proteomes" id="UP000289152">
    <property type="component" value="Unassembled WGS sequence"/>
</dbReference>
<evidence type="ECO:0000256" key="1">
    <source>
        <dbReference type="SAM" id="MobiDB-lite"/>
    </source>
</evidence>
<feature type="compositionally biased region" description="Basic and acidic residues" evidence="1">
    <location>
        <begin position="84"/>
        <end position="99"/>
    </location>
</feature>
<feature type="compositionally biased region" description="Polar residues" evidence="1">
    <location>
        <begin position="593"/>
        <end position="611"/>
    </location>
</feature>
<feature type="compositionally biased region" description="Basic and acidic residues" evidence="1">
    <location>
        <begin position="376"/>
        <end position="403"/>
    </location>
</feature>
<feature type="region of interest" description="Disordered" evidence="1">
    <location>
        <begin position="1162"/>
        <end position="1204"/>
    </location>
</feature>
<evidence type="ECO:0000313" key="2">
    <source>
        <dbReference type="EMBL" id="RXK41615.1"/>
    </source>
</evidence>
<feature type="compositionally biased region" description="Polar residues" evidence="1">
    <location>
        <begin position="678"/>
        <end position="691"/>
    </location>
</feature>
<feature type="compositionally biased region" description="Basic and acidic residues" evidence="1">
    <location>
        <begin position="574"/>
        <end position="586"/>
    </location>
</feature>
<feature type="compositionally biased region" description="Low complexity" evidence="1">
    <location>
        <begin position="277"/>
        <end position="291"/>
    </location>
</feature>
<feature type="compositionally biased region" description="Low complexity" evidence="1">
    <location>
        <begin position="34"/>
        <end position="54"/>
    </location>
</feature>
<protein>
    <submittedName>
        <fullName evidence="2">Uncharacterized protein</fullName>
    </submittedName>
</protein>
<feature type="compositionally biased region" description="Basic and acidic residues" evidence="1">
    <location>
        <begin position="112"/>
        <end position="121"/>
    </location>
</feature>
<dbReference type="AlphaFoldDB" id="A0A4Q1BU83"/>
<comment type="caution">
    <text evidence="2">The sequence shown here is derived from an EMBL/GenBank/DDBJ whole genome shotgun (WGS) entry which is preliminary data.</text>
</comment>
<feature type="compositionally biased region" description="Polar residues" evidence="1">
    <location>
        <begin position="1183"/>
        <end position="1193"/>
    </location>
</feature>
<feature type="compositionally biased region" description="Basic and acidic residues" evidence="1">
    <location>
        <begin position="549"/>
        <end position="559"/>
    </location>
</feature>
<feature type="region of interest" description="Disordered" evidence="1">
    <location>
        <begin position="1060"/>
        <end position="1088"/>
    </location>
</feature>
<feature type="compositionally biased region" description="Basic and acidic residues" evidence="1">
    <location>
        <begin position="524"/>
        <end position="536"/>
    </location>
</feature>
<feature type="region of interest" description="Disordered" evidence="1">
    <location>
        <begin position="27"/>
        <end position="134"/>
    </location>
</feature>
<feature type="compositionally biased region" description="Polar residues" evidence="1">
    <location>
        <begin position="630"/>
        <end position="646"/>
    </location>
</feature>
<feature type="compositionally biased region" description="Polar residues" evidence="1">
    <location>
        <begin position="1162"/>
        <end position="1174"/>
    </location>
</feature>
<feature type="compositionally biased region" description="Low complexity" evidence="1">
    <location>
        <begin position="426"/>
        <end position="438"/>
    </location>
</feature>
<dbReference type="InParanoid" id="A0A4Q1BU83"/>
<dbReference type="EMBL" id="SDIL01000007">
    <property type="protein sequence ID" value="RXK41615.1"/>
    <property type="molecule type" value="Genomic_DNA"/>
</dbReference>
<dbReference type="OrthoDB" id="2528184at2759"/>
<feature type="region of interest" description="Disordered" evidence="1">
    <location>
        <begin position="1107"/>
        <end position="1135"/>
    </location>
</feature>
<feature type="compositionally biased region" description="Basic and acidic residues" evidence="1">
    <location>
        <begin position="1194"/>
        <end position="1204"/>
    </location>
</feature>
<feature type="region of interest" description="Disordered" evidence="1">
    <location>
        <begin position="828"/>
        <end position="852"/>
    </location>
</feature>
<keyword evidence="3" id="KW-1185">Reference proteome</keyword>
<proteinExistence type="predicted"/>
<feature type="region of interest" description="Disordered" evidence="1">
    <location>
        <begin position="259"/>
        <end position="479"/>
    </location>
</feature>
<accession>A0A4Q1BU83</accession>
<evidence type="ECO:0000313" key="3">
    <source>
        <dbReference type="Proteomes" id="UP000289152"/>
    </source>
</evidence>
<feature type="compositionally biased region" description="Polar residues" evidence="1">
    <location>
        <begin position="834"/>
        <end position="850"/>
    </location>
</feature>
<feature type="compositionally biased region" description="Basic and acidic residues" evidence="1">
    <location>
        <begin position="207"/>
        <end position="217"/>
    </location>
</feature>
<feature type="region of interest" description="Disordered" evidence="1">
    <location>
        <begin position="197"/>
        <end position="244"/>
    </location>
</feature>
<gene>
    <name evidence="2" type="ORF">M231_01114</name>
</gene>
<sequence length="1240" mass="134738">MSLPEVDIFLGDPSDVRRARQLISARNKLKSFRASRSSNTHISSSSLNKSSATKRPSSPPTHPQPLALSFGNGGNTPKRTQRPTSDKDLKEGLGDKEKMIGLSVEMNSLTGNEHRRSDSKIRNAHRRQRSSINSNTLSHVRPSVRGVFDHSEDVFSTSTIIEPSSVGTVSGVNLRLDLPLPRPVSPTIAQIGIIPPTPMPEGILPPRDQHSEQDAASRLKSFSFGPKRSTLPRPGNDNQTPPLSALTLDTLEEHSTYFNTFPRSHTPTPPDESHINTPSSRPPSLLLTRPTPMGPVSPNAGLPAARSSLISSLSSPSPPPTPARKRHSHSRSSSISLPNLKLGRPASLGVTSPIFPSSPCSPPGVPDQQRNSAPKLKFEPSGRGAEAEMSKDESRRKALDRLNGRRSSSPEQVNEISLPELDDLDTSPCTPPTSVSPTAFEMSEPPLAALTGSQSAPAALGGSKPWSSPRDSGNPAERYAEGLGFGIDFAMPKRASMTRQLSVLAEVDEVEEEIPSGPPPTLIREAEAETKSKPESVEPSLTPTSIIEEDNHAQSERPSLDGPPSSGLRPLHLISKDSPFRNETPDGLRTFTLPRSSTSSITEVISPTSSKGYGKIGRGRPRPLSGISGLINNSLTSVSTTASTGILGTPRSAERRRPGSKSSRGSSISYKKDESTSSRDWSFASQNSKTYGSPPLQEIGSPPSFASPSWGGFRSNTRPCPRPRSIMGLGFGANRVLSEVREKEEEPFTATTSTANWSDGDHIEQSHDGDDAGEYGHESRGRISSEASEFGWQDGQLELEVELEAVREDLDMWRLRCRKAEDALEAEKKEMGNRLSSISALQPSGRSSPQRDPAIYSKLQDELFHLTSVLEVEKREKAELLIRLQAAESSLASFRSQQVSSGPRETTPWDTQTSRSPMFATRVYPATSDLPTFPTEVDLQSRTVDPEVDLQSPTFPPELDSQFPTFPIKLDLYQSGDSSIPTPIVTPATPLNDIDPNLSRIRTWGFPSSPVSQGMKERSKRESFFGLSNVVRKEDEEEAVMGFNVFPFVLHDERRVVSLPLSRNPHPTSPPVPPAHSHGPLPINNLHNQLESGLKGTQDTHNVQEALSQPKKQGFPEVGSKDVERSTPNRLERTGSATSAALNFLSGYLPIRSPAKKQSLTLFDNSKSQTSPPSESDIRKTSVRTQGRIQGESSRGRKWDEEKRGLRPGLCGLGGMSGGKLNSVDMRNGCRYCVGDVIEI</sequence>
<dbReference type="VEuPathDB" id="FungiDB:TREMEDRAFT_59827"/>
<organism evidence="2 3">
    <name type="scientific">Tremella mesenterica</name>
    <name type="common">Jelly fungus</name>
    <dbReference type="NCBI Taxonomy" id="5217"/>
    <lineage>
        <taxon>Eukaryota</taxon>
        <taxon>Fungi</taxon>
        <taxon>Dikarya</taxon>
        <taxon>Basidiomycota</taxon>
        <taxon>Agaricomycotina</taxon>
        <taxon>Tremellomycetes</taxon>
        <taxon>Tremellales</taxon>
        <taxon>Tremellaceae</taxon>
        <taxon>Tremella</taxon>
    </lineage>
</organism>
<feature type="region of interest" description="Disordered" evidence="1">
    <location>
        <begin position="741"/>
        <end position="761"/>
    </location>
</feature>